<evidence type="ECO:0000259" key="1">
    <source>
        <dbReference type="Pfam" id="PF07603"/>
    </source>
</evidence>
<name>M3G2P5_9LEPT</name>
<accession>M3G2P5</accession>
<proteinExistence type="predicted"/>
<dbReference type="PANTHER" id="PTHR35812">
    <property type="entry name" value="LIPOPROTEIN"/>
    <property type="match status" value="1"/>
</dbReference>
<gene>
    <name evidence="2" type="ORF">LEP1GSC188_2560</name>
</gene>
<feature type="domain" description="Lcl C-terminal" evidence="1">
    <location>
        <begin position="259"/>
        <end position="382"/>
    </location>
</feature>
<dbReference type="InterPro" id="IPR011460">
    <property type="entry name" value="Lcl_C"/>
</dbReference>
<dbReference type="EMBL" id="AHOR02000061">
    <property type="protein sequence ID" value="EMF80209.1"/>
    <property type="molecule type" value="Genomic_DNA"/>
</dbReference>
<comment type="caution">
    <text evidence="2">The sequence shown here is derived from an EMBL/GenBank/DDBJ whole genome shotgun (WGS) entry which is preliminary data.</text>
</comment>
<dbReference type="Proteomes" id="UP000011770">
    <property type="component" value="Unassembled WGS sequence"/>
</dbReference>
<organism evidence="2 3">
    <name type="scientific">Leptospira weilii serovar Topaz str. LT2116</name>
    <dbReference type="NCBI Taxonomy" id="1088540"/>
    <lineage>
        <taxon>Bacteria</taxon>
        <taxon>Pseudomonadati</taxon>
        <taxon>Spirochaetota</taxon>
        <taxon>Spirochaetia</taxon>
        <taxon>Leptospirales</taxon>
        <taxon>Leptospiraceae</taxon>
        <taxon>Leptospira</taxon>
    </lineage>
</organism>
<feature type="domain" description="Lcl C-terminal" evidence="1">
    <location>
        <begin position="110"/>
        <end position="243"/>
    </location>
</feature>
<dbReference type="AlphaFoldDB" id="M3G2P5"/>
<dbReference type="Pfam" id="PF07603">
    <property type="entry name" value="Lcl_C"/>
    <property type="match status" value="2"/>
</dbReference>
<evidence type="ECO:0000313" key="3">
    <source>
        <dbReference type="Proteomes" id="UP000011770"/>
    </source>
</evidence>
<sequence>MYRYLVSFFIFSLLFCAKLPDKPDPPYVVFQYLQASTSKGQEEANNSQCSNGPTNFNPGAVFDTGQTTCWDNGGVVACAGSGNDGEFNNTPNARTFSGPTQHCKFPSDYTTLDTLHGLTWKTCAQGQTGSNCSGAATAINWNDANAGLAGSCTTLNGLNGGEGYAGKTNWRIPTIKELASLLHYSNNPHINNTSFPNTFSGTKYMTNTSDVTAPGSNWAINFSAAALGISNEARGNPIDLRCVSGNPIPAFSFVDNGNGTVTDQNTGLLWSQCSEGQVGAGCPGPPANMDWFLAVGACNVLNLAGRTNWRLPNANELLSIVDFNNSNPSINTVFFPNTPNSAYWASTTYENNTNFAVSISFNSGFLNTGTLDKFQGLTVRCVTTF</sequence>
<evidence type="ECO:0000313" key="2">
    <source>
        <dbReference type="EMBL" id="EMF80209.1"/>
    </source>
</evidence>
<dbReference type="PANTHER" id="PTHR35812:SF1">
    <property type="entry name" value="LIPOPROTEIN"/>
    <property type="match status" value="1"/>
</dbReference>
<protein>
    <submittedName>
        <fullName evidence="2">PF07603 family protein</fullName>
    </submittedName>
</protein>
<reference evidence="2 3" key="1">
    <citation type="submission" date="2013-01" db="EMBL/GenBank/DDBJ databases">
        <authorList>
            <person name="Harkins D.M."/>
            <person name="Durkin A.S."/>
            <person name="Brinkac L.M."/>
            <person name="Haft D.H."/>
            <person name="Selengut J.D."/>
            <person name="Sanka R."/>
            <person name="DePew J."/>
            <person name="Purushe J."/>
            <person name="Tulsiani S.M."/>
            <person name="Graham G.C."/>
            <person name="Burns M.-A."/>
            <person name="Dohnt M.F."/>
            <person name="Smythe L.D."/>
            <person name="McKay D.B."/>
            <person name="Craig S.B."/>
            <person name="Vinetz J.M."/>
            <person name="Sutton G.G."/>
            <person name="Nierman W.C."/>
            <person name="Fouts D.E."/>
        </authorList>
    </citation>
    <scope>NUCLEOTIDE SEQUENCE [LARGE SCALE GENOMIC DNA]</scope>
    <source>
        <strain evidence="2 3">LT2116</strain>
    </source>
</reference>